<dbReference type="CDD" id="cd00180">
    <property type="entry name" value="PKc"/>
    <property type="match status" value="1"/>
</dbReference>
<protein>
    <submittedName>
        <fullName evidence="2">Cyclin-dependent kinase-like 4</fullName>
    </submittedName>
</protein>
<keyword evidence="3" id="KW-1185">Reference proteome</keyword>
<dbReference type="PANTHER" id="PTHR24359:SF1">
    <property type="entry name" value="INHIBITOR OF NUCLEAR FACTOR KAPPA-B KINASE EPSILON SUBUNIT HOMOLOG 1-RELATED"/>
    <property type="match status" value="1"/>
</dbReference>
<comment type="caution">
    <text evidence="2">The sequence shown here is derived from an EMBL/GenBank/DDBJ whole genome shotgun (WGS) entry which is preliminary data.</text>
</comment>
<reference evidence="2 3" key="1">
    <citation type="submission" date="2012-08" db="EMBL/GenBank/DDBJ databases">
        <authorList>
            <person name="Gan P.H.P."/>
            <person name="Ikeda K."/>
            <person name="Irieda H."/>
            <person name="Narusaka M."/>
            <person name="O'Connell R.J."/>
            <person name="Narusaka Y."/>
            <person name="Takano Y."/>
            <person name="Kubo Y."/>
            <person name="Shirasu K."/>
        </authorList>
    </citation>
    <scope>NUCLEOTIDE SEQUENCE [LARGE SCALE GENOMIC DNA]</scope>
    <source>
        <strain evidence="2 3">Nara gc5</strain>
    </source>
</reference>
<evidence type="ECO:0000259" key="1">
    <source>
        <dbReference type="PROSITE" id="PS50011"/>
    </source>
</evidence>
<dbReference type="InterPro" id="IPR008271">
    <property type="entry name" value="Ser/Thr_kinase_AS"/>
</dbReference>
<keyword evidence="2" id="KW-0418">Kinase</keyword>
<dbReference type="AlphaFoldDB" id="A0A7J6IU48"/>
<dbReference type="PROSITE" id="PS00108">
    <property type="entry name" value="PROTEIN_KINASE_ST"/>
    <property type="match status" value="1"/>
</dbReference>
<feature type="domain" description="Protein kinase" evidence="1">
    <location>
        <begin position="171"/>
        <end position="480"/>
    </location>
</feature>
<dbReference type="PANTHER" id="PTHR24359">
    <property type="entry name" value="SERINE/THREONINE-PROTEIN KINASE SBK1"/>
    <property type="match status" value="1"/>
</dbReference>
<dbReference type="RefSeq" id="XP_031889720.2">
    <property type="nucleotide sequence ID" value="XM_032030911.2"/>
</dbReference>
<keyword evidence="2" id="KW-0808">Transferase</keyword>
<dbReference type="InterPro" id="IPR011009">
    <property type="entry name" value="Kinase-like_dom_sf"/>
</dbReference>
<name>A0A7J6IU48_COLFN</name>
<dbReference type="SUPFAM" id="SSF56112">
    <property type="entry name" value="Protein kinase-like (PK-like)"/>
    <property type="match status" value="1"/>
</dbReference>
<dbReference type="InterPro" id="IPR000719">
    <property type="entry name" value="Prot_kinase_dom"/>
</dbReference>
<dbReference type="OrthoDB" id="5125733at2759"/>
<sequence length="536" mass="61579">MSFQAKIRRSIVRAVDDKEFLPNDAIETLTSPEEVRPYLEGNRQRLQGVAVGSLVAYVTNPTSPAKRLFLTLVFCGCLDYLVLLRQAGFYDIDLPIEKEYDDTNYRYDVYTKNTRQSQESRRKLWKVFHQWADSSQVESFYSKQWCFMAPIFVSNVFDYQLSPNCPLPIIYKSSASQKTGLSGVVLSVKIHEAHIREEYRGKRVASKVMHPDNEDYYAQEARALRIICDLGHPRLIEPLAAYTRGEQAGFFFPWAGGGNLEEYWQKHAPPVGGAGIRWVLDQLYGLCDATEALHQENCRHTDLKPQNILLFHEGKSPGTLRIADVGLAKIHTDQTEQRQTLDIITSARTGSTRYQAPELQPPVEQLSRVFDVWCLGCVFLEFLVWTVYGQGGLASFWQNSTHFWEGTRENYRQHRKVKEQISMMWTTLSSRGTKNALLDCLELVAKRMLEPDYRYRMDATETRLELQRIRDRGSRDNSYLAVPPELEVAHTRSPGIDSMNTEQLEVFWASMREQEVVSKSRGISNAQIANVHSLRL</sequence>
<dbReference type="GO" id="GO:0005524">
    <property type="term" value="F:ATP binding"/>
    <property type="evidence" value="ECO:0007669"/>
    <property type="project" value="InterPro"/>
</dbReference>
<organism evidence="2 3">
    <name type="scientific">Colletotrichum fructicola (strain Nara gc5)</name>
    <name type="common">Anthracnose fungus</name>
    <name type="synonym">Colletotrichum gloeosporioides (strain Nara gc5)</name>
    <dbReference type="NCBI Taxonomy" id="1213859"/>
    <lineage>
        <taxon>Eukaryota</taxon>
        <taxon>Fungi</taxon>
        <taxon>Dikarya</taxon>
        <taxon>Ascomycota</taxon>
        <taxon>Pezizomycotina</taxon>
        <taxon>Sordariomycetes</taxon>
        <taxon>Hypocreomycetidae</taxon>
        <taxon>Glomerellales</taxon>
        <taxon>Glomerellaceae</taxon>
        <taxon>Colletotrichum</taxon>
        <taxon>Colletotrichum gloeosporioides species complex</taxon>
    </lineage>
</organism>
<dbReference type="Proteomes" id="UP000011096">
    <property type="component" value="Unassembled WGS sequence"/>
</dbReference>
<proteinExistence type="predicted"/>
<gene>
    <name evidence="2" type="primary">CDKL4-0</name>
    <name evidence="2" type="ORF">CGGC5_v012096</name>
</gene>
<evidence type="ECO:0000313" key="2">
    <source>
        <dbReference type="EMBL" id="KAF4479302.1"/>
    </source>
</evidence>
<accession>A0A7J6IU48</accession>
<reference evidence="2 3" key="2">
    <citation type="submission" date="2020-04" db="EMBL/GenBank/DDBJ databases">
        <title>Genome sequencing and assembly of multiple isolates from the Colletotrichum gloeosporioides species complex.</title>
        <authorList>
            <person name="Gan P."/>
            <person name="Shirasu K."/>
        </authorList>
    </citation>
    <scope>NUCLEOTIDE SEQUENCE [LARGE SCALE GENOMIC DNA]</scope>
    <source>
        <strain evidence="2 3">Nara gc5</strain>
    </source>
</reference>
<dbReference type="PROSITE" id="PS50011">
    <property type="entry name" value="PROTEIN_KINASE_DOM"/>
    <property type="match status" value="1"/>
</dbReference>
<evidence type="ECO:0000313" key="3">
    <source>
        <dbReference type="Proteomes" id="UP000011096"/>
    </source>
</evidence>
<dbReference type="Pfam" id="PF00069">
    <property type="entry name" value="Pkinase"/>
    <property type="match status" value="1"/>
</dbReference>
<dbReference type="GeneID" id="43614970"/>
<dbReference type="Gene3D" id="1.10.510.10">
    <property type="entry name" value="Transferase(Phosphotransferase) domain 1"/>
    <property type="match status" value="1"/>
</dbReference>
<dbReference type="GO" id="GO:0004674">
    <property type="term" value="F:protein serine/threonine kinase activity"/>
    <property type="evidence" value="ECO:0007669"/>
    <property type="project" value="TreeGrafter"/>
</dbReference>
<dbReference type="EMBL" id="ANPB02000007">
    <property type="protein sequence ID" value="KAF4479302.1"/>
    <property type="molecule type" value="Genomic_DNA"/>
</dbReference>
<dbReference type="InParanoid" id="A0A7J6IU48"/>
<dbReference type="SMART" id="SM00220">
    <property type="entry name" value="S_TKc"/>
    <property type="match status" value="1"/>
</dbReference>